<proteinExistence type="predicted"/>
<comment type="caution">
    <text evidence="1">The sequence shown here is derived from an EMBL/GenBank/DDBJ whole genome shotgun (WGS) entry which is preliminary data.</text>
</comment>
<reference evidence="2" key="1">
    <citation type="submission" date="2018-08" db="EMBL/GenBank/DDBJ databases">
        <authorList>
            <person name="Liu Z.-W."/>
            <person name="Du Z.-J."/>
        </authorList>
    </citation>
    <scope>NUCLEOTIDE SEQUENCE [LARGE SCALE GENOMIC DNA]</scope>
    <source>
        <strain evidence="2">H4X</strain>
    </source>
</reference>
<gene>
    <name evidence="1" type="ORF">DXT99_19700</name>
</gene>
<evidence type="ECO:0000313" key="2">
    <source>
        <dbReference type="Proteomes" id="UP000256708"/>
    </source>
</evidence>
<dbReference type="Proteomes" id="UP000256708">
    <property type="component" value="Unassembled WGS sequence"/>
</dbReference>
<dbReference type="RefSeq" id="WP_115567304.1">
    <property type="nucleotide sequence ID" value="NZ_QRGR01000024.1"/>
</dbReference>
<accession>A0A3D8L7S6</accession>
<dbReference type="OrthoDB" id="333971at2"/>
<evidence type="ECO:0000313" key="1">
    <source>
        <dbReference type="EMBL" id="RDV13417.1"/>
    </source>
</evidence>
<dbReference type="PROSITE" id="PS51257">
    <property type="entry name" value="PROKAR_LIPOPROTEIN"/>
    <property type="match status" value="1"/>
</dbReference>
<dbReference type="EMBL" id="QRGR01000024">
    <property type="protein sequence ID" value="RDV13417.1"/>
    <property type="molecule type" value="Genomic_DNA"/>
</dbReference>
<sequence>MNIRPVQGLLVLLLLFSTGCAKRDFFAKTPVVDDGVYEQLVIYPEAVDSVTVKAGKHYKRGFLHRLIWGTHYRPVWNAPVTVPVFDMDTLKGGLEIEKLGGGQQTTSLTLIDDTGFTYALRTLDKDPIGILPKFWQKTFVANVIRDQISAINPYAALTIPPMAAAAGIPHSTPKLFYMPPDYKSLGEYEERFSDRLYMLEEKFDDKNTLTPALGDAVDIDGSGTVLSNRYNQDDVFIDQVAFAKARLLDILIHDWDRHEGQWEWAQYDEDGERIYRPIPKDRDNAYYRFQDGVIPWLFSRNWGIRKFESFDDEFNDVKALTINSEFIDRRALSEITRQQFDSLAKELQTAITDDVIEQAVQQFPESVYEREGETTKRKLINRRNTLPKAADDFYKILAEEVLVVGTDKEDEFEVKRLNDEETEVTVRRKSDDKVTYHRIFYRSETVLITLHGLAGDDEFEVSGEVGEGIKVEIYGGLGEDEIKDTSKVGGWGKKTWVYDTKRGTELEAGPETKDKRTNDVRVHAFDREGF</sequence>
<dbReference type="AlphaFoldDB" id="A0A3D8L7S6"/>
<organism evidence="1 2">
    <name type="scientific">Pontibacter diazotrophicus</name>
    <dbReference type="NCBI Taxonomy" id="1400979"/>
    <lineage>
        <taxon>Bacteria</taxon>
        <taxon>Pseudomonadati</taxon>
        <taxon>Bacteroidota</taxon>
        <taxon>Cytophagia</taxon>
        <taxon>Cytophagales</taxon>
        <taxon>Hymenobacteraceae</taxon>
        <taxon>Pontibacter</taxon>
    </lineage>
</organism>
<protein>
    <submittedName>
        <fullName evidence="1">Uncharacterized protein</fullName>
    </submittedName>
</protein>
<name>A0A3D8L7S6_9BACT</name>
<keyword evidence="2" id="KW-1185">Reference proteome</keyword>